<accession>A0ABT9UTX9</accession>
<organism evidence="2 3">
    <name type="scientific">Eubacterium multiforme</name>
    <dbReference type="NCBI Taxonomy" id="83339"/>
    <lineage>
        <taxon>Bacteria</taxon>
        <taxon>Bacillati</taxon>
        <taxon>Bacillota</taxon>
        <taxon>Clostridia</taxon>
        <taxon>Eubacteriales</taxon>
        <taxon>Eubacteriaceae</taxon>
        <taxon>Eubacterium</taxon>
    </lineage>
</organism>
<keyword evidence="1" id="KW-1133">Transmembrane helix</keyword>
<evidence type="ECO:0000313" key="3">
    <source>
        <dbReference type="Proteomes" id="UP001228504"/>
    </source>
</evidence>
<protein>
    <submittedName>
        <fullName evidence="2">Uncharacterized protein</fullName>
    </submittedName>
</protein>
<name>A0ABT9UTX9_9FIRM</name>
<gene>
    <name evidence="2" type="ORF">J2S18_001675</name>
</gene>
<dbReference type="RefSeq" id="WP_307485569.1">
    <property type="nucleotide sequence ID" value="NZ_JAUSUF010000004.1"/>
</dbReference>
<dbReference type="Proteomes" id="UP001228504">
    <property type="component" value="Unassembled WGS sequence"/>
</dbReference>
<evidence type="ECO:0000256" key="1">
    <source>
        <dbReference type="SAM" id="Phobius"/>
    </source>
</evidence>
<sequence length="123" mass="13897">MKRNKYLLGIFSVFILICAILNLVKINVINTKALSPVGNTDDNKKIVNSEFGDEFKSFIQDNSNVKIYEEANGEYLVTINDNKIRIKEESSLLKGAKKAFLKVESITNNLISNIESLFQKIIP</sequence>
<evidence type="ECO:0000313" key="2">
    <source>
        <dbReference type="EMBL" id="MDQ0149744.1"/>
    </source>
</evidence>
<feature type="transmembrane region" description="Helical" evidence="1">
    <location>
        <begin position="6"/>
        <end position="24"/>
    </location>
</feature>
<keyword evidence="1" id="KW-0472">Membrane</keyword>
<keyword evidence="1" id="KW-0812">Transmembrane</keyword>
<comment type="caution">
    <text evidence="2">The sequence shown here is derived from an EMBL/GenBank/DDBJ whole genome shotgun (WGS) entry which is preliminary data.</text>
</comment>
<reference evidence="2 3" key="1">
    <citation type="submission" date="2023-07" db="EMBL/GenBank/DDBJ databases">
        <title>Genomic Encyclopedia of Type Strains, Phase IV (KMG-IV): sequencing the most valuable type-strain genomes for metagenomic binning, comparative biology and taxonomic classification.</title>
        <authorList>
            <person name="Goeker M."/>
        </authorList>
    </citation>
    <scope>NUCLEOTIDE SEQUENCE [LARGE SCALE GENOMIC DNA]</scope>
    <source>
        <strain evidence="2 3">DSM 20694</strain>
    </source>
</reference>
<dbReference type="EMBL" id="JAUSUF010000004">
    <property type="protein sequence ID" value="MDQ0149744.1"/>
    <property type="molecule type" value="Genomic_DNA"/>
</dbReference>
<keyword evidence="3" id="KW-1185">Reference proteome</keyword>
<proteinExistence type="predicted"/>